<sequence length="280" mass="31042">MKKMLPVAELARDSRFSRVQVEVTLFDPRNLSPSAQVNGIAPAHPNASDNARGLMHGIFVGEIQALEGAGRTCWDFETGDGREQAPFAMKLDMARQCWDEARHVEISCRLSEHMGSEIGEFAEGTLLYEAACNPDPVLRLTGVNRALEGLAIDVFTTMKNFGTTLEDPVMQFCEDWMLADEVTHVKMGSDWLRKLTVNDPQRQKDALEFQRAVDKLFSFGGFRGEGGDHPINLARNFRRLAGFDDAEIADLVEISAQAYLEAQQQQQLRADEAAATAAAH</sequence>
<proteinExistence type="predicted"/>
<dbReference type="Pfam" id="PF04305">
    <property type="entry name" value="DUF455"/>
    <property type="match status" value="1"/>
</dbReference>
<protein>
    <submittedName>
        <fullName evidence="1">Unannotated protein</fullName>
    </submittedName>
</protein>
<gene>
    <name evidence="1" type="ORF">UFOPK3376_00957</name>
</gene>
<dbReference type="InterPro" id="IPR009078">
    <property type="entry name" value="Ferritin-like_SF"/>
</dbReference>
<dbReference type="SUPFAM" id="SSF47240">
    <property type="entry name" value="Ferritin-like"/>
    <property type="match status" value="1"/>
</dbReference>
<evidence type="ECO:0000313" key="1">
    <source>
        <dbReference type="EMBL" id="CAB4873200.1"/>
    </source>
</evidence>
<organism evidence="1">
    <name type="scientific">freshwater metagenome</name>
    <dbReference type="NCBI Taxonomy" id="449393"/>
    <lineage>
        <taxon>unclassified sequences</taxon>
        <taxon>metagenomes</taxon>
        <taxon>ecological metagenomes</taxon>
    </lineage>
</organism>
<dbReference type="AlphaFoldDB" id="A0A6J7DVT3"/>
<reference evidence="1" key="1">
    <citation type="submission" date="2020-05" db="EMBL/GenBank/DDBJ databases">
        <authorList>
            <person name="Chiriac C."/>
            <person name="Salcher M."/>
            <person name="Ghai R."/>
            <person name="Kavagutti S V."/>
        </authorList>
    </citation>
    <scope>NUCLEOTIDE SEQUENCE</scope>
</reference>
<dbReference type="InterPro" id="IPR007402">
    <property type="entry name" value="DUF455"/>
</dbReference>
<accession>A0A6J7DVT3</accession>
<name>A0A6J7DVT3_9ZZZZ</name>
<dbReference type="EMBL" id="CAFBLP010000018">
    <property type="protein sequence ID" value="CAB4873200.1"/>
    <property type="molecule type" value="Genomic_DNA"/>
</dbReference>